<gene>
    <name evidence="2" type="ORF">IRY30_00895</name>
</gene>
<feature type="transmembrane region" description="Helical" evidence="1">
    <location>
        <begin position="58"/>
        <end position="80"/>
    </location>
</feature>
<name>A0ABR9ZGV2_9CORY</name>
<proteinExistence type="predicted"/>
<evidence type="ECO:0000313" key="3">
    <source>
        <dbReference type="Proteomes" id="UP000635902"/>
    </source>
</evidence>
<dbReference type="RefSeq" id="WP_194555535.1">
    <property type="nucleotide sequence ID" value="NZ_JADKMY010000001.1"/>
</dbReference>
<reference evidence="2 3" key="1">
    <citation type="submission" date="2020-10" db="EMBL/GenBank/DDBJ databases">
        <title>Novel species in genus Corynebacterium.</title>
        <authorList>
            <person name="Zhang G."/>
        </authorList>
    </citation>
    <scope>NUCLEOTIDE SEQUENCE [LARGE SCALE GENOMIC DNA]</scope>
    <source>
        <strain evidence="2 3">DSM 45110</strain>
    </source>
</reference>
<dbReference type="Proteomes" id="UP000635902">
    <property type="component" value="Unassembled WGS sequence"/>
</dbReference>
<evidence type="ECO:0000256" key="1">
    <source>
        <dbReference type="SAM" id="Phobius"/>
    </source>
</evidence>
<keyword evidence="1" id="KW-0472">Membrane</keyword>
<keyword evidence="1" id="KW-0812">Transmembrane</keyword>
<keyword evidence="3" id="KW-1185">Reference proteome</keyword>
<dbReference type="EMBL" id="JADKMY010000001">
    <property type="protein sequence ID" value="MBF4552640.1"/>
    <property type="molecule type" value="Genomic_DNA"/>
</dbReference>
<sequence>MFLSEIIQRFIHGVEPGTYLNTFAISVIMLPFMVAFYRKTSTMYDPHEPNNLYGLLAFAFEWIGHVLVVVIFAAIVGFSYGHIPEAFVVTAPLAILIQRRALD</sequence>
<comment type="caution">
    <text evidence="2">The sequence shown here is derived from an EMBL/GenBank/DDBJ whole genome shotgun (WGS) entry which is preliminary data.</text>
</comment>
<accession>A0ABR9ZGV2</accession>
<protein>
    <submittedName>
        <fullName evidence="2">Uncharacterized protein</fullName>
    </submittedName>
</protein>
<feature type="transmembrane region" description="Helical" evidence="1">
    <location>
        <begin position="19"/>
        <end position="37"/>
    </location>
</feature>
<organism evidence="2 3">
    <name type="scientific">Corynebacterium suicordis DSM 45110</name>
    <dbReference type="NCBI Taxonomy" id="1121369"/>
    <lineage>
        <taxon>Bacteria</taxon>
        <taxon>Bacillati</taxon>
        <taxon>Actinomycetota</taxon>
        <taxon>Actinomycetes</taxon>
        <taxon>Mycobacteriales</taxon>
        <taxon>Corynebacteriaceae</taxon>
        <taxon>Corynebacterium</taxon>
    </lineage>
</organism>
<evidence type="ECO:0000313" key="2">
    <source>
        <dbReference type="EMBL" id="MBF4552640.1"/>
    </source>
</evidence>
<keyword evidence="1" id="KW-1133">Transmembrane helix</keyword>